<name>A0A8D2PSP9_ZOSLA</name>
<dbReference type="SUPFAM" id="SSF48371">
    <property type="entry name" value="ARM repeat"/>
    <property type="match status" value="1"/>
</dbReference>
<accession>A0A8D2PSP9</accession>
<evidence type="ECO:0000256" key="2">
    <source>
        <dbReference type="ARBA" id="ARBA00004240"/>
    </source>
</evidence>
<dbReference type="SMART" id="SM00185">
    <property type="entry name" value="ARM"/>
    <property type="match status" value="4"/>
</dbReference>
<evidence type="ECO:0000313" key="8">
    <source>
        <dbReference type="Proteomes" id="UP000694401"/>
    </source>
</evidence>
<dbReference type="GO" id="GO:0005739">
    <property type="term" value="C:mitochondrion"/>
    <property type="evidence" value="ECO:0007669"/>
    <property type="project" value="UniProtKB-SubCell"/>
</dbReference>
<sequence>FRLLRGSGIFPALAKILKGNPRCAVKAAHVLSEIAKNEEMKRPCIEADLVLTLIPLLESTDQEMLLHAGRAIGRICYDNHSAKEALSMTKVAEQLVKQLRRAESHERLEIVFEVLQALAENDALKVQLVDAGVPEVLSEILLRLQGSSQAEDTCIVKAASDLIVSLLLGGKKGNVTGQTPWMLNLPHSCLSLCFLTSLPCLVLPLSADGNCLRMFQLGVIHQLLDLLEKQVQSGDTSVQQAALSALQSLAVPVVSKVQLLEEGIAERIEALLRSESPPVQFKLLGTLRMLADGQADAAEILGQDPLLLNRLVQWCSVSDPSGICGEANRLLASILHHNRSQEVVKAIQAAQGVKHLVSMTTSEHSAMQNEALTALAIASAIDLGTLEQSFKESQLVQSLHKLLRDDNTSPEVKYNSMGLLCRLLNSDLVAASHTLTQKLHKLKTKTVLRQGWITNPELPLKSWSHPVLIVKLDFAVYSILSL</sequence>
<keyword evidence="8" id="KW-1185">Reference proteome</keyword>
<dbReference type="GO" id="GO:0005783">
    <property type="term" value="C:endoplasmic reticulum"/>
    <property type="evidence" value="ECO:0007669"/>
    <property type="project" value="UniProtKB-SubCell"/>
</dbReference>
<reference evidence="7" key="2">
    <citation type="submission" date="2025-09" db="UniProtKB">
        <authorList>
            <consortium name="Ensembl"/>
        </authorList>
    </citation>
    <scope>IDENTIFICATION</scope>
</reference>
<dbReference type="Ensembl" id="ENSZLMT00000018079.1">
    <property type="protein sequence ID" value="ENSZLMP00000017584.1"/>
    <property type="gene ID" value="ENSZLMG00000011990.1"/>
</dbReference>
<reference evidence="7" key="1">
    <citation type="submission" date="2025-08" db="UniProtKB">
        <authorList>
            <consortium name="Ensembl"/>
        </authorList>
    </citation>
    <scope>IDENTIFICATION</scope>
</reference>
<dbReference type="GO" id="GO:0005829">
    <property type="term" value="C:cytosol"/>
    <property type="evidence" value="ECO:0007669"/>
    <property type="project" value="UniProtKB-SubCell"/>
</dbReference>
<dbReference type="GO" id="GO:0005085">
    <property type="term" value="F:guanyl-nucleotide exchange factor activity"/>
    <property type="evidence" value="ECO:0007669"/>
    <property type="project" value="InterPro"/>
</dbReference>
<protein>
    <recommendedName>
        <fullName evidence="9">GDS1 protein</fullName>
    </recommendedName>
</protein>
<dbReference type="InterPro" id="IPR016024">
    <property type="entry name" value="ARM-type_fold"/>
</dbReference>
<evidence type="ECO:0000256" key="4">
    <source>
        <dbReference type="ARBA" id="ARBA00022490"/>
    </source>
</evidence>
<organism evidence="7 8">
    <name type="scientific">Zosterops lateralis melanops</name>
    <dbReference type="NCBI Taxonomy" id="1220523"/>
    <lineage>
        <taxon>Eukaryota</taxon>
        <taxon>Metazoa</taxon>
        <taxon>Chordata</taxon>
        <taxon>Craniata</taxon>
        <taxon>Vertebrata</taxon>
        <taxon>Euteleostomi</taxon>
        <taxon>Archelosauria</taxon>
        <taxon>Archosauria</taxon>
        <taxon>Dinosauria</taxon>
        <taxon>Saurischia</taxon>
        <taxon>Theropoda</taxon>
        <taxon>Coelurosauria</taxon>
        <taxon>Aves</taxon>
        <taxon>Neognathae</taxon>
        <taxon>Neoaves</taxon>
        <taxon>Telluraves</taxon>
        <taxon>Australaves</taxon>
        <taxon>Passeriformes</taxon>
        <taxon>Sylvioidea</taxon>
        <taxon>Zosteropidae</taxon>
        <taxon>Zosterops</taxon>
    </lineage>
</organism>
<keyword evidence="6" id="KW-0496">Mitochondrion</keyword>
<dbReference type="InterPro" id="IPR011989">
    <property type="entry name" value="ARM-like"/>
</dbReference>
<dbReference type="InterPro" id="IPR040144">
    <property type="entry name" value="RAP1GDS1"/>
</dbReference>
<evidence type="ECO:0008006" key="9">
    <source>
        <dbReference type="Google" id="ProtNLM"/>
    </source>
</evidence>
<evidence type="ECO:0000256" key="1">
    <source>
        <dbReference type="ARBA" id="ARBA00004173"/>
    </source>
</evidence>
<dbReference type="PANTHER" id="PTHR10957">
    <property type="entry name" value="RAP1 GTPASE-GDP DISSOCIATION STIMULATOR 1"/>
    <property type="match status" value="1"/>
</dbReference>
<evidence type="ECO:0000256" key="3">
    <source>
        <dbReference type="ARBA" id="ARBA00004514"/>
    </source>
</evidence>
<dbReference type="Proteomes" id="UP000694401">
    <property type="component" value="Unassembled WGS sequence"/>
</dbReference>
<proteinExistence type="predicted"/>
<comment type="subcellular location">
    <subcellularLocation>
        <location evidence="3">Cytoplasm</location>
        <location evidence="3">Cytosol</location>
    </subcellularLocation>
    <subcellularLocation>
        <location evidence="2">Endoplasmic reticulum</location>
    </subcellularLocation>
    <subcellularLocation>
        <location evidence="1">Mitochondrion</location>
    </subcellularLocation>
</comment>
<evidence type="ECO:0000256" key="5">
    <source>
        <dbReference type="ARBA" id="ARBA00022824"/>
    </source>
</evidence>
<keyword evidence="5" id="KW-0256">Endoplasmic reticulum</keyword>
<dbReference type="Gene3D" id="1.25.10.10">
    <property type="entry name" value="Leucine-rich Repeat Variant"/>
    <property type="match status" value="2"/>
</dbReference>
<evidence type="ECO:0000256" key="6">
    <source>
        <dbReference type="ARBA" id="ARBA00023128"/>
    </source>
</evidence>
<evidence type="ECO:0000313" key="7">
    <source>
        <dbReference type="Ensembl" id="ENSZLMP00000017584.1"/>
    </source>
</evidence>
<dbReference type="AlphaFoldDB" id="A0A8D2PSP9"/>
<dbReference type="InterPro" id="IPR000225">
    <property type="entry name" value="Armadillo"/>
</dbReference>
<keyword evidence="4" id="KW-0963">Cytoplasm</keyword>